<dbReference type="Proteomes" id="UP000283442">
    <property type="component" value="Unassembled WGS sequence"/>
</dbReference>
<protein>
    <submittedName>
        <fullName evidence="6">ABC transporter ATP-binding protein</fullName>
    </submittedName>
</protein>
<dbReference type="InterPro" id="IPR027417">
    <property type="entry name" value="P-loop_NTPase"/>
</dbReference>
<evidence type="ECO:0000259" key="5">
    <source>
        <dbReference type="PROSITE" id="PS50893"/>
    </source>
</evidence>
<dbReference type="EMBL" id="QRHE01000011">
    <property type="protein sequence ID" value="RHF50783.1"/>
    <property type="molecule type" value="Genomic_DNA"/>
</dbReference>
<dbReference type="PANTHER" id="PTHR43776">
    <property type="entry name" value="TRANSPORT ATP-BINDING PROTEIN"/>
    <property type="match status" value="1"/>
</dbReference>
<dbReference type="CDD" id="cd03257">
    <property type="entry name" value="ABC_NikE_OppD_transporters"/>
    <property type="match status" value="1"/>
</dbReference>
<dbReference type="InterPro" id="IPR003439">
    <property type="entry name" value="ABC_transporter-like_ATP-bd"/>
</dbReference>
<dbReference type="GO" id="GO:0016887">
    <property type="term" value="F:ATP hydrolysis activity"/>
    <property type="evidence" value="ECO:0007669"/>
    <property type="project" value="InterPro"/>
</dbReference>
<dbReference type="GO" id="GO:0055085">
    <property type="term" value="P:transmembrane transport"/>
    <property type="evidence" value="ECO:0007669"/>
    <property type="project" value="UniProtKB-ARBA"/>
</dbReference>
<dbReference type="Gene3D" id="3.40.50.300">
    <property type="entry name" value="P-loop containing nucleotide triphosphate hydrolases"/>
    <property type="match status" value="1"/>
</dbReference>
<comment type="similarity">
    <text evidence="1">Belongs to the ABC transporter superfamily.</text>
</comment>
<evidence type="ECO:0000256" key="3">
    <source>
        <dbReference type="ARBA" id="ARBA00022741"/>
    </source>
</evidence>
<dbReference type="InterPro" id="IPR017871">
    <property type="entry name" value="ABC_transporter-like_CS"/>
</dbReference>
<name>A0A414NV88_9FIRM</name>
<accession>A0A414NV88</accession>
<evidence type="ECO:0000256" key="1">
    <source>
        <dbReference type="ARBA" id="ARBA00005417"/>
    </source>
</evidence>
<dbReference type="InterPro" id="IPR003593">
    <property type="entry name" value="AAA+_ATPase"/>
</dbReference>
<dbReference type="PROSITE" id="PS50893">
    <property type="entry name" value="ABC_TRANSPORTER_2"/>
    <property type="match status" value="1"/>
</dbReference>
<dbReference type="Pfam" id="PF00005">
    <property type="entry name" value="ABC_tran"/>
    <property type="match status" value="1"/>
</dbReference>
<keyword evidence="3" id="KW-0547">Nucleotide-binding</keyword>
<dbReference type="SMART" id="SM00382">
    <property type="entry name" value="AAA"/>
    <property type="match status" value="1"/>
</dbReference>
<organism evidence="6 7">
    <name type="scientific">Mitsuokella multacida</name>
    <dbReference type="NCBI Taxonomy" id="52226"/>
    <lineage>
        <taxon>Bacteria</taxon>
        <taxon>Bacillati</taxon>
        <taxon>Bacillota</taxon>
        <taxon>Negativicutes</taxon>
        <taxon>Selenomonadales</taxon>
        <taxon>Selenomonadaceae</taxon>
        <taxon>Mitsuokella</taxon>
    </lineage>
</organism>
<evidence type="ECO:0000256" key="2">
    <source>
        <dbReference type="ARBA" id="ARBA00022448"/>
    </source>
</evidence>
<dbReference type="PROSITE" id="PS00211">
    <property type="entry name" value="ABC_TRANSPORTER_1"/>
    <property type="match status" value="1"/>
</dbReference>
<keyword evidence="2" id="KW-0813">Transport</keyword>
<evidence type="ECO:0000256" key="4">
    <source>
        <dbReference type="ARBA" id="ARBA00022840"/>
    </source>
</evidence>
<gene>
    <name evidence="6" type="ORF">DW674_09905</name>
</gene>
<comment type="caution">
    <text evidence="6">The sequence shown here is derived from an EMBL/GenBank/DDBJ whole genome shotgun (WGS) entry which is preliminary data.</text>
</comment>
<dbReference type="RefSeq" id="WP_118176603.1">
    <property type="nucleotide sequence ID" value="NZ_JAQEAO010000021.1"/>
</dbReference>
<reference evidence="6 7" key="1">
    <citation type="submission" date="2018-08" db="EMBL/GenBank/DDBJ databases">
        <title>A genome reference for cultivated species of the human gut microbiota.</title>
        <authorList>
            <person name="Zou Y."/>
            <person name="Xue W."/>
            <person name="Luo G."/>
        </authorList>
    </citation>
    <scope>NUCLEOTIDE SEQUENCE [LARGE SCALE GENOMIC DNA]</scope>
    <source>
        <strain evidence="6 7">AM25-21AC</strain>
    </source>
</reference>
<dbReference type="AlphaFoldDB" id="A0A414NV88"/>
<dbReference type="PANTHER" id="PTHR43776:SF7">
    <property type="entry name" value="D,D-DIPEPTIDE TRANSPORT ATP-BINDING PROTEIN DDPF-RELATED"/>
    <property type="match status" value="1"/>
</dbReference>
<dbReference type="SUPFAM" id="SSF52540">
    <property type="entry name" value="P-loop containing nucleoside triphosphate hydrolases"/>
    <property type="match status" value="1"/>
</dbReference>
<sequence>MTPILELRNIQKSYRRRGERQQVLHGINLTIAPGECVGLVGRSGCGKSTLIKIIARLIDADDGTLLFDGEDVTQAKGAALRHLYDRLQIIFQLPQASFDPRHSLGWSIAEPLRAHGISSADCHDRVLSLLAQVGLPKAHAGRYPHEVSGGECQRASIARALALSPALLICDEATSALDVTVQQDIIALLRRLIADQQMACLFVTHDLALLPQIADRIVVLANGIVAESGDVSDIICHPQSMAAKELLSAACQLQENAL</sequence>
<dbReference type="OrthoDB" id="9779287at2"/>
<evidence type="ECO:0000313" key="6">
    <source>
        <dbReference type="EMBL" id="RHF50783.1"/>
    </source>
</evidence>
<dbReference type="GO" id="GO:0005524">
    <property type="term" value="F:ATP binding"/>
    <property type="evidence" value="ECO:0007669"/>
    <property type="project" value="UniProtKB-KW"/>
</dbReference>
<proteinExistence type="inferred from homology"/>
<keyword evidence="4 6" id="KW-0067">ATP-binding</keyword>
<feature type="domain" description="ABC transporter" evidence="5">
    <location>
        <begin position="5"/>
        <end position="247"/>
    </location>
</feature>
<dbReference type="InterPro" id="IPR050319">
    <property type="entry name" value="ABC_transp_ATP-bind"/>
</dbReference>
<evidence type="ECO:0000313" key="7">
    <source>
        <dbReference type="Proteomes" id="UP000283442"/>
    </source>
</evidence>